<dbReference type="PROSITE" id="PS50126">
    <property type="entry name" value="S1"/>
    <property type="match status" value="1"/>
</dbReference>
<dbReference type="GO" id="GO:0003729">
    <property type="term" value="F:mRNA binding"/>
    <property type="evidence" value="ECO:0007669"/>
    <property type="project" value="TreeGrafter"/>
</dbReference>
<evidence type="ECO:0000256" key="1">
    <source>
        <dbReference type="ARBA" id="ARBA00025604"/>
    </source>
</evidence>
<dbReference type="Gene3D" id="2.40.50.140">
    <property type="entry name" value="Nucleic acid-binding proteins"/>
    <property type="match status" value="1"/>
</dbReference>
<dbReference type="InterPro" id="IPR050437">
    <property type="entry name" value="Ribos_protein_bS1-like"/>
</dbReference>
<dbReference type="Proteomes" id="UP000051568">
    <property type="component" value="Unassembled WGS sequence"/>
</dbReference>
<dbReference type="SMART" id="SM00316">
    <property type="entry name" value="S1"/>
    <property type="match status" value="1"/>
</dbReference>
<dbReference type="GO" id="GO:0003735">
    <property type="term" value="F:structural constituent of ribosome"/>
    <property type="evidence" value="ECO:0007669"/>
    <property type="project" value="TreeGrafter"/>
</dbReference>
<accession>A0A0R2IJJ6</accession>
<dbReference type="PANTHER" id="PTHR10724">
    <property type="entry name" value="30S RIBOSOMAL PROTEIN S1"/>
    <property type="match status" value="1"/>
</dbReference>
<organism evidence="3 4">
    <name type="scientific">Pediococcus cellicola</name>
    <dbReference type="NCBI Taxonomy" id="319652"/>
    <lineage>
        <taxon>Bacteria</taxon>
        <taxon>Bacillati</taxon>
        <taxon>Bacillota</taxon>
        <taxon>Bacilli</taxon>
        <taxon>Lactobacillales</taxon>
        <taxon>Lactobacillaceae</taxon>
        <taxon>Pediococcus</taxon>
    </lineage>
</organism>
<feature type="domain" description="S1 motif" evidence="2">
    <location>
        <begin position="4"/>
        <end position="74"/>
    </location>
</feature>
<protein>
    <recommendedName>
        <fullName evidence="2">S1 motif domain-containing protein</fullName>
    </recommendedName>
</protein>
<dbReference type="PANTHER" id="PTHR10724:SF10">
    <property type="entry name" value="S1 RNA-BINDING DOMAIN-CONTAINING PROTEIN 1"/>
    <property type="match status" value="1"/>
</dbReference>
<reference evidence="3 4" key="1">
    <citation type="journal article" date="2015" name="Genome Announc.">
        <title>Expanding the biotechnology potential of lactobacilli through comparative genomics of 213 strains and associated genera.</title>
        <authorList>
            <person name="Sun Z."/>
            <person name="Harris H.M."/>
            <person name="McCann A."/>
            <person name="Guo C."/>
            <person name="Argimon S."/>
            <person name="Zhang W."/>
            <person name="Yang X."/>
            <person name="Jeffery I.B."/>
            <person name="Cooney J.C."/>
            <person name="Kagawa T.F."/>
            <person name="Liu W."/>
            <person name="Song Y."/>
            <person name="Salvetti E."/>
            <person name="Wrobel A."/>
            <person name="Rasinkangas P."/>
            <person name="Parkhill J."/>
            <person name="Rea M.C."/>
            <person name="O'Sullivan O."/>
            <person name="Ritari J."/>
            <person name="Douillard F.P."/>
            <person name="Paul Ross R."/>
            <person name="Yang R."/>
            <person name="Briner A.E."/>
            <person name="Felis G.E."/>
            <person name="de Vos W.M."/>
            <person name="Barrangou R."/>
            <person name="Klaenhammer T.R."/>
            <person name="Caufield P.W."/>
            <person name="Cui Y."/>
            <person name="Zhang H."/>
            <person name="O'Toole P.W."/>
        </authorList>
    </citation>
    <scope>NUCLEOTIDE SEQUENCE [LARGE SCALE GENOMIC DNA]</scope>
    <source>
        <strain evidence="3 4">DSM 17757</strain>
    </source>
</reference>
<dbReference type="Pfam" id="PF00575">
    <property type="entry name" value="S1"/>
    <property type="match status" value="1"/>
</dbReference>
<dbReference type="InterPro" id="IPR012340">
    <property type="entry name" value="NA-bd_OB-fold"/>
</dbReference>
<evidence type="ECO:0000259" key="2">
    <source>
        <dbReference type="PROSITE" id="PS50126"/>
    </source>
</evidence>
<proteinExistence type="predicted"/>
<dbReference type="PATRIC" id="fig|319652.3.peg.628"/>
<dbReference type="SUPFAM" id="SSF50249">
    <property type="entry name" value="Nucleic acid-binding proteins"/>
    <property type="match status" value="1"/>
</dbReference>
<evidence type="ECO:0000313" key="4">
    <source>
        <dbReference type="Proteomes" id="UP000051568"/>
    </source>
</evidence>
<dbReference type="InterPro" id="IPR003029">
    <property type="entry name" value="S1_domain"/>
</dbReference>
<dbReference type="EMBL" id="JQBR01000015">
    <property type="protein sequence ID" value="KRN64923.1"/>
    <property type="molecule type" value="Genomic_DNA"/>
</dbReference>
<sequence length="129" mass="14597">MQVGDVIQGTITGVQKYGLFVENKDLNFKGLVHISECSHDFIADLAEIYEVGQSISCVIVDIDPANERISLSISALRQKKLLHDLPKPSPIHAYRKFYWTNKEENIGFQSIASVLPLWKAAAKKRYHIQ</sequence>
<evidence type="ECO:0000313" key="3">
    <source>
        <dbReference type="EMBL" id="KRN64923.1"/>
    </source>
</evidence>
<dbReference type="RefSeq" id="WP_057752843.1">
    <property type="nucleotide sequence ID" value="NZ_BJVH01000017.1"/>
</dbReference>
<comment type="caution">
    <text evidence="3">The sequence shown here is derived from an EMBL/GenBank/DDBJ whole genome shotgun (WGS) entry which is preliminary data.</text>
</comment>
<dbReference type="FunFam" id="2.40.50.140:FF:000103">
    <property type="entry name" value="protein RRP5 homolog"/>
    <property type="match status" value="1"/>
</dbReference>
<dbReference type="AlphaFoldDB" id="A0A0R2IJJ6"/>
<dbReference type="STRING" id="319652.IV80_GL000620"/>
<dbReference type="GO" id="GO:0006412">
    <property type="term" value="P:translation"/>
    <property type="evidence" value="ECO:0007669"/>
    <property type="project" value="TreeGrafter"/>
</dbReference>
<gene>
    <name evidence="3" type="ORF">IV80_GL000620</name>
</gene>
<name>A0A0R2IJJ6_9LACO</name>
<keyword evidence="4" id="KW-1185">Reference proteome</keyword>
<dbReference type="OrthoDB" id="9810507at2"/>
<comment type="function">
    <text evidence="1">Binds mRNA; thus facilitating recognition of the initiation point. It is needed to translate mRNA with a short Shine-Dalgarno (SD) purine-rich sequence.</text>
</comment>